<keyword evidence="4" id="KW-0378">Hydrolase</keyword>
<dbReference type="InterPro" id="IPR020568">
    <property type="entry name" value="Ribosomal_Su5_D2-typ_SF"/>
</dbReference>
<organism evidence="6">
    <name type="scientific">marine metagenome</name>
    <dbReference type="NCBI Taxonomy" id="408172"/>
    <lineage>
        <taxon>unclassified sequences</taxon>
        <taxon>metagenomes</taxon>
        <taxon>ecological metagenomes</taxon>
    </lineage>
</organism>
<evidence type="ECO:0000256" key="3">
    <source>
        <dbReference type="ARBA" id="ARBA00022759"/>
    </source>
</evidence>
<dbReference type="AlphaFoldDB" id="A0A381PGG8"/>
<dbReference type="Gene3D" id="3.30.230.10">
    <property type="match status" value="1"/>
</dbReference>
<evidence type="ECO:0000256" key="2">
    <source>
        <dbReference type="ARBA" id="ARBA00022722"/>
    </source>
</evidence>
<dbReference type="GO" id="GO:0004526">
    <property type="term" value="F:ribonuclease P activity"/>
    <property type="evidence" value="ECO:0007669"/>
    <property type="project" value="InterPro"/>
</dbReference>
<dbReference type="GO" id="GO:0000049">
    <property type="term" value="F:tRNA binding"/>
    <property type="evidence" value="ECO:0007669"/>
    <property type="project" value="InterPro"/>
</dbReference>
<protein>
    <submittedName>
        <fullName evidence="6">Uncharacterized protein</fullName>
    </submittedName>
</protein>
<keyword evidence="2" id="KW-0540">Nuclease</keyword>
<keyword evidence="5" id="KW-0694">RNA-binding</keyword>
<keyword evidence="1" id="KW-0819">tRNA processing</keyword>
<dbReference type="SUPFAM" id="SSF54211">
    <property type="entry name" value="Ribosomal protein S5 domain 2-like"/>
    <property type="match status" value="1"/>
</dbReference>
<sequence length="112" mass="12636">MSLSDRYKVPSNPGFSRILSKPDLKLNKGNYLVVGKENSMKIPRLGVSVKKSDYKLATHRNMLKRKVKNSFMGFIEDLPAIDFIVMIGPGEQSNDKKTLHELWSSIGVKNNV</sequence>
<keyword evidence="3" id="KW-0255">Endonuclease</keyword>
<evidence type="ECO:0000256" key="5">
    <source>
        <dbReference type="ARBA" id="ARBA00022884"/>
    </source>
</evidence>
<accession>A0A381PGG8</accession>
<dbReference type="InterPro" id="IPR014721">
    <property type="entry name" value="Ribsml_uS5_D2-typ_fold_subgr"/>
</dbReference>
<gene>
    <name evidence="6" type="ORF">METZ01_LOCUS18161</name>
</gene>
<dbReference type="EMBL" id="UINC01000956">
    <property type="protein sequence ID" value="SUZ65307.1"/>
    <property type="molecule type" value="Genomic_DNA"/>
</dbReference>
<evidence type="ECO:0000256" key="1">
    <source>
        <dbReference type="ARBA" id="ARBA00022694"/>
    </source>
</evidence>
<reference evidence="6" key="1">
    <citation type="submission" date="2018-05" db="EMBL/GenBank/DDBJ databases">
        <authorList>
            <person name="Lanie J.A."/>
            <person name="Ng W.-L."/>
            <person name="Kazmierczak K.M."/>
            <person name="Andrzejewski T.M."/>
            <person name="Davidsen T.M."/>
            <person name="Wayne K.J."/>
            <person name="Tettelin H."/>
            <person name="Glass J.I."/>
            <person name="Rusch D."/>
            <person name="Podicherti R."/>
            <person name="Tsui H.-C.T."/>
            <person name="Winkler M.E."/>
        </authorList>
    </citation>
    <scope>NUCLEOTIDE SEQUENCE</scope>
</reference>
<dbReference type="GO" id="GO:0008033">
    <property type="term" value="P:tRNA processing"/>
    <property type="evidence" value="ECO:0007669"/>
    <property type="project" value="UniProtKB-KW"/>
</dbReference>
<dbReference type="Pfam" id="PF00825">
    <property type="entry name" value="Ribonuclease_P"/>
    <property type="match status" value="1"/>
</dbReference>
<dbReference type="InterPro" id="IPR000100">
    <property type="entry name" value="RNase_P"/>
</dbReference>
<dbReference type="NCBIfam" id="TIGR00188">
    <property type="entry name" value="rnpA"/>
    <property type="match status" value="1"/>
</dbReference>
<evidence type="ECO:0000256" key="4">
    <source>
        <dbReference type="ARBA" id="ARBA00022801"/>
    </source>
</evidence>
<evidence type="ECO:0000313" key="6">
    <source>
        <dbReference type="EMBL" id="SUZ65307.1"/>
    </source>
</evidence>
<name>A0A381PGG8_9ZZZZ</name>
<proteinExistence type="predicted"/>